<dbReference type="AlphaFoldDB" id="A0A0E0N7B1"/>
<dbReference type="Pfam" id="PF12697">
    <property type="entry name" value="Abhydrolase_6"/>
    <property type="match status" value="3"/>
</dbReference>
<dbReference type="SUPFAM" id="SSF53474">
    <property type="entry name" value="alpha/beta-Hydrolases"/>
    <property type="match status" value="3"/>
</dbReference>
<evidence type="ECO:0000313" key="2">
    <source>
        <dbReference type="EnsemblPlants" id="ORUFI01G46520.1"/>
    </source>
</evidence>
<dbReference type="eggNOG" id="ENOG502QQCC">
    <property type="taxonomic scope" value="Eukaryota"/>
</dbReference>
<dbReference type="GO" id="GO:0080032">
    <property type="term" value="F:methyl jasmonate esterase activity"/>
    <property type="evidence" value="ECO:0007669"/>
    <property type="project" value="TreeGrafter"/>
</dbReference>
<dbReference type="EnsemblPlants" id="ORUFI01G46520.1">
    <property type="protein sequence ID" value="ORUFI01G46520.1"/>
    <property type="gene ID" value="ORUFI01G46520"/>
</dbReference>
<sequence>MTIQVVIDILHLEQPLDHRACSKIPRFRMEDGGKHFVFVHGLGHGAWCWYRVVAALRAAGHRATALDMAAAGAHPARADEVGSLEEYSRPLLDAVAAAAPGERLVLVGHSLGGLSLALAMERFPDKVAAAVFLAACMPAAGKHMGITLEEVRQRDRLLHARLAQLHHFSELDQTSFMRRIKPDFFMDSKTIVLNTNQEPRTAVLLGPKLLAEKLYNRSPPEDLTLATMLVRPGTNYIDDPIMKDETLLTEGNYGSVKRVFLVAMDDASSDEEMQRWTIDLSPGVEVEELAGADHMAMCSKPRELCDLLLRIAAKRETSNPSRHSTKNFEAAELKMEISSSSKKHFILVHGLCHGAWCWYRVVAALRAAGHRATALDMAASGAHPARVDEVGTFEEYSRPLLDAVAAAAAPGERLVLVGHSHGGLSVALAMERFPDKVAAAVFVAAAMPCVGKHMGFMRRTAPEGLLMDCEMVAINNSQGSGVAINLGPTFLAQKYYQQSPAEDLALAKMLVRPGNQFMDDPVMKDESLLTNGNYGSVKKVYVIAKADSSSTEEMQRWMVAMSPGTDVEEIAGADHAVMNSKPRELCDILIKIANKYERANHKHLQEMEGSSSSSKHFILVHGLCHGAWCWYKVVTMLRSEGHRVTALDLAASGVHPARVDEVHSFEEYSQPLLDAVAEAPAGERLILVGHSFGGLSIALAMERFPEKIAVAVFVAAAVPCVGKRIIPELIREKAPKDMLLDSKMIPINNKQGPGTAILLGPNFLAEKGYPLSPAEAMN</sequence>
<dbReference type="OMA" id="QFMDDPT"/>
<dbReference type="InterPro" id="IPR000073">
    <property type="entry name" value="AB_hydrolase_1"/>
</dbReference>
<dbReference type="PANTHER" id="PTHR10992">
    <property type="entry name" value="METHYLESTERASE FAMILY MEMBER"/>
    <property type="match status" value="1"/>
</dbReference>
<feature type="domain" description="AB hydrolase-1" evidence="1">
    <location>
        <begin position="36"/>
        <end position="306"/>
    </location>
</feature>
<dbReference type="Gramene" id="ORUFI01G46520.1">
    <property type="protein sequence ID" value="ORUFI01G46520.1"/>
    <property type="gene ID" value="ORUFI01G46520"/>
</dbReference>
<evidence type="ECO:0000259" key="1">
    <source>
        <dbReference type="Pfam" id="PF12697"/>
    </source>
</evidence>
<dbReference type="InterPro" id="IPR045889">
    <property type="entry name" value="MES/HNL"/>
</dbReference>
<dbReference type="GO" id="GO:0009696">
    <property type="term" value="P:salicylic acid metabolic process"/>
    <property type="evidence" value="ECO:0007669"/>
    <property type="project" value="TreeGrafter"/>
</dbReference>
<feature type="domain" description="AB hydrolase-1" evidence="1">
    <location>
        <begin position="618"/>
        <end position="728"/>
    </location>
</feature>
<reference evidence="2" key="2">
    <citation type="submission" date="2015-06" db="UniProtKB">
        <authorList>
            <consortium name="EnsemblPlants"/>
        </authorList>
    </citation>
    <scope>IDENTIFICATION</scope>
</reference>
<proteinExistence type="predicted"/>
<dbReference type="FunFam" id="3.40.50.1820:FF:000051">
    <property type="entry name" value="(S)-hydroxynitrile lyase"/>
    <property type="match status" value="3"/>
</dbReference>
<dbReference type="STRING" id="4529.A0A0E0N7B1"/>
<dbReference type="GO" id="GO:0080031">
    <property type="term" value="F:methyl salicylate esterase activity"/>
    <property type="evidence" value="ECO:0007669"/>
    <property type="project" value="TreeGrafter"/>
</dbReference>
<dbReference type="Proteomes" id="UP000008022">
    <property type="component" value="Unassembled WGS sequence"/>
</dbReference>
<dbReference type="Gene3D" id="3.40.50.1820">
    <property type="entry name" value="alpha/beta hydrolase"/>
    <property type="match status" value="3"/>
</dbReference>
<dbReference type="InterPro" id="IPR029058">
    <property type="entry name" value="AB_hydrolase_fold"/>
</dbReference>
<evidence type="ECO:0000313" key="3">
    <source>
        <dbReference type="Proteomes" id="UP000008022"/>
    </source>
</evidence>
<reference evidence="3" key="1">
    <citation type="submission" date="2013-06" db="EMBL/GenBank/DDBJ databases">
        <authorList>
            <person name="Zhao Q."/>
        </authorList>
    </citation>
    <scope>NUCLEOTIDE SEQUENCE</scope>
    <source>
        <strain evidence="3">cv. W1943</strain>
    </source>
</reference>
<dbReference type="HOGENOM" id="CLU_020192_0_0_1"/>
<dbReference type="PANTHER" id="PTHR10992:SF1004">
    <property type="entry name" value="ESTERASE PIR7B"/>
    <property type="match status" value="1"/>
</dbReference>
<name>A0A0E0N7B1_ORYRU</name>
<feature type="domain" description="AB hydrolase-1" evidence="1">
    <location>
        <begin position="346"/>
        <end position="587"/>
    </location>
</feature>
<dbReference type="GO" id="GO:0009694">
    <property type="term" value="P:jasmonic acid metabolic process"/>
    <property type="evidence" value="ECO:0007669"/>
    <property type="project" value="TreeGrafter"/>
</dbReference>
<keyword evidence="3" id="KW-1185">Reference proteome</keyword>
<organism evidence="2 3">
    <name type="scientific">Oryza rufipogon</name>
    <name type="common">Brownbeard rice</name>
    <name type="synonym">Asian wild rice</name>
    <dbReference type="NCBI Taxonomy" id="4529"/>
    <lineage>
        <taxon>Eukaryota</taxon>
        <taxon>Viridiplantae</taxon>
        <taxon>Streptophyta</taxon>
        <taxon>Embryophyta</taxon>
        <taxon>Tracheophyta</taxon>
        <taxon>Spermatophyta</taxon>
        <taxon>Magnoliopsida</taxon>
        <taxon>Liliopsida</taxon>
        <taxon>Poales</taxon>
        <taxon>Poaceae</taxon>
        <taxon>BOP clade</taxon>
        <taxon>Oryzoideae</taxon>
        <taxon>Oryzeae</taxon>
        <taxon>Oryzinae</taxon>
        <taxon>Oryza</taxon>
    </lineage>
</organism>
<accession>A0A0E0N7B1</accession>
<protein>
    <recommendedName>
        <fullName evidence="1">AB hydrolase-1 domain-containing protein</fullName>
    </recommendedName>
</protein>
<dbReference type="GO" id="GO:0080030">
    <property type="term" value="F:methyl indole-3-acetate esterase activity"/>
    <property type="evidence" value="ECO:0007669"/>
    <property type="project" value="TreeGrafter"/>
</dbReference>